<dbReference type="InterPro" id="IPR018371">
    <property type="entry name" value="Chitin-binding_1_CS"/>
</dbReference>
<protein>
    <recommendedName>
        <fullName evidence="4">Chitin-binding type-1 domain-containing protein</fullName>
    </recommendedName>
</protein>
<gene>
    <name evidence="5" type="ORF">HJC23_010340</name>
</gene>
<keyword evidence="1 2" id="KW-0147">Chitin-binding</keyword>
<evidence type="ECO:0000313" key="5">
    <source>
        <dbReference type="EMBL" id="KAL3801996.1"/>
    </source>
</evidence>
<evidence type="ECO:0000256" key="2">
    <source>
        <dbReference type="PROSITE-ProRule" id="PRU00261"/>
    </source>
</evidence>
<sequence>MFSFNKLVFIALAAFADAHPHPLVRTSVENGSTCATDTAMCGPGLPCANGMCCSQWGYCGTTEDYCGTCCQNNCMTQGQSTTNRSGGGSINSSFPTMSPTISGFCAKETAMCGPGRHCDGGMCCSQWGVRLDPIPN</sequence>
<dbReference type="SMART" id="SM00270">
    <property type="entry name" value="ChtBD1"/>
    <property type="match status" value="1"/>
</dbReference>
<dbReference type="Pfam" id="PF00187">
    <property type="entry name" value="Chitin_bind_1"/>
    <property type="match status" value="1"/>
</dbReference>
<dbReference type="InterPro" id="IPR001002">
    <property type="entry name" value="Chitin-bd_1"/>
</dbReference>
<organism evidence="5 6">
    <name type="scientific">Cyclotella cryptica</name>
    <dbReference type="NCBI Taxonomy" id="29204"/>
    <lineage>
        <taxon>Eukaryota</taxon>
        <taxon>Sar</taxon>
        <taxon>Stramenopiles</taxon>
        <taxon>Ochrophyta</taxon>
        <taxon>Bacillariophyta</taxon>
        <taxon>Coscinodiscophyceae</taxon>
        <taxon>Thalassiosirophycidae</taxon>
        <taxon>Stephanodiscales</taxon>
        <taxon>Stephanodiscaceae</taxon>
        <taxon>Cyclotella</taxon>
    </lineage>
</organism>
<feature type="disulfide bond" evidence="2">
    <location>
        <begin position="70"/>
        <end position="74"/>
    </location>
</feature>
<keyword evidence="6" id="KW-1185">Reference proteome</keyword>
<dbReference type="AlphaFoldDB" id="A0ABD3QQX4"/>
<reference evidence="5 6" key="1">
    <citation type="journal article" date="2020" name="G3 (Bethesda)">
        <title>Improved Reference Genome for Cyclotella cryptica CCMP332, a Model for Cell Wall Morphogenesis, Salinity Adaptation, and Lipid Production in Diatoms (Bacillariophyta).</title>
        <authorList>
            <person name="Roberts W.R."/>
            <person name="Downey K.M."/>
            <person name="Ruck E.C."/>
            <person name="Traller J.C."/>
            <person name="Alverson A.J."/>
        </authorList>
    </citation>
    <scope>NUCLEOTIDE SEQUENCE [LARGE SCALE GENOMIC DNA]</scope>
    <source>
        <strain evidence="5 6">CCMP332</strain>
    </source>
</reference>
<feature type="signal peptide" evidence="3">
    <location>
        <begin position="1"/>
        <end position="18"/>
    </location>
</feature>
<evidence type="ECO:0000256" key="1">
    <source>
        <dbReference type="ARBA" id="ARBA00022669"/>
    </source>
</evidence>
<keyword evidence="3" id="KW-0732">Signal</keyword>
<dbReference type="InterPro" id="IPR036861">
    <property type="entry name" value="Endochitinase-like_sf"/>
</dbReference>
<dbReference type="Gene3D" id="3.30.60.10">
    <property type="entry name" value="Endochitinase-like"/>
    <property type="match status" value="1"/>
</dbReference>
<feature type="chain" id="PRO_5044862115" description="Chitin-binding type-1 domain-containing protein" evidence="3">
    <location>
        <begin position="19"/>
        <end position="136"/>
    </location>
</feature>
<dbReference type="SUPFAM" id="SSF57016">
    <property type="entry name" value="Plant lectins/antimicrobial peptides"/>
    <property type="match status" value="1"/>
</dbReference>
<name>A0ABD3QQX4_9STRA</name>
<dbReference type="PROSITE" id="PS00026">
    <property type="entry name" value="CHIT_BIND_I_1"/>
    <property type="match status" value="1"/>
</dbReference>
<evidence type="ECO:0000259" key="4">
    <source>
        <dbReference type="PROSITE" id="PS50941"/>
    </source>
</evidence>
<accession>A0ABD3QQX4</accession>
<evidence type="ECO:0000256" key="3">
    <source>
        <dbReference type="SAM" id="SignalP"/>
    </source>
</evidence>
<evidence type="ECO:0000313" key="6">
    <source>
        <dbReference type="Proteomes" id="UP001516023"/>
    </source>
</evidence>
<comment type="caution">
    <text evidence="5">The sequence shown here is derived from an EMBL/GenBank/DDBJ whole genome shotgun (WGS) entry which is preliminary data.</text>
</comment>
<dbReference type="CDD" id="cd00035">
    <property type="entry name" value="ChtBD1"/>
    <property type="match status" value="1"/>
</dbReference>
<dbReference type="PRINTS" id="PR00451">
    <property type="entry name" value="CHITINBINDNG"/>
</dbReference>
<dbReference type="GO" id="GO:0008061">
    <property type="term" value="F:chitin binding"/>
    <property type="evidence" value="ECO:0007669"/>
    <property type="project" value="UniProtKB-UniRule"/>
</dbReference>
<feature type="disulfide bond" evidence="2">
    <location>
        <begin position="52"/>
        <end position="66"/>
    </location>
</feature>
<dbReference type="Proteomes" id="UP001516023">
    <property type="component" value="Unassembled WGS sequence"/>
</dbReference>
<dbReference type="EMBL" id="JABMIG020000023">
    <property type="protein sequence ID" value="KAL3801996.1"/>
    <property type="molecule type" value="Genomic_DNA"/>
</dbReference>
<proteinExistence type="predicted"/>
<feature type="disulfide bond" evidence="2">
    <location>
        <begin position="47"/>
        <end position="59"/>
    </location>
</feature>
<dbReference type="PROSITE" id="PS50941">
    <property type="entry name" value="CHIT_BIND_I_2"/>
    <property type="match status" value="1"/>
</dbReference>
<comment type="caution">
    <text evidence="2">Lacks conserved residue(s) required for the propagation of feature annotation.</text>
</comment>
<keyword evidence="2" id="KW-1015">Disulfide bond</keyword>
<feature type="domain" description="Chitin-binding type-1" evidence="4">
    <location>
        <begin position="38"/>
        <end position="76"/>
    </location>
</feature>